<protein>
    <submittedName>
        <fullName evidence="1">Uncharacterized protein</fullName>
    </submittedName>
</protein>
<proteinExistence type="predicted"/>
<dbReference type="Proteomes" id="UP000536179">
    <property type="component" value="Unassembled WGS sequence"/>
</dbReference>
<keyword evidence="2" id="KW-1185">Reference proteome</keyword>
<evidence type="ECO:0000313" key="2">
    <source>
        <dbReference type="Proteomes" id="UP000536179"/>
    </source>
</evidence>
<dbReference type="RefSeq" id="WP_184305218.1">
    <property type="nucleotide sequence ID" value="NZ_JACHXU010000007.1"/>
</dbReference>
<reference evidence="1 2" key="1">
    <citation type="submission" date="2020-08" db="EMBL/GenBank/DDBJ databases">
        <title>Genomic Encyclopedia of Type Strains, Phase III (KMG-III): the genomes of soil and plant-associated and newly described type strains.</title>
        <authorList>
            <person name="Whitman W."/>
        </authorList>
    </citation>
    <scope>NUCLEOTIDE SEQUENCE [LARGE SCALE GENOMIC DNA]</scope>
    <source>
        <strain evidence="1 2">CECT 8075</strain>
    </source>
</reference>
<evidence type="ECO:0000313" key="1">
    <source>
        <dbReference type="EMBL" id="MBB3206799.1"/>
    </source>
</evidence>
<dbReference type="EMBL" id="JACHXU010000007">
    <property type="protein sequence ID" value="MBB3206799.1"/>
    <property type="molecule type" value="Genomic_DNA"/>
</dbReference>
<sequence length="78" mass="8474">MRAIIVIAVIVLVLGLVGWLRFSSPDGDPTIRVDTEKVRQDTSAIVEKSKEAVDGAARSIDRAAENVDASIDREPIEQ</sequence>
<gene>
    <name evidence="1" type="ORF">FHS27_002611</name>
</gene>
<accession>A0A7W5H5U7</accession>
<dbReference type="AlphaFoldDB" id="A0A7W5H5U7"/>
<name>A0A7W5H5U7_9BACT</name>
<comment type="caution">
    <text evidence="1">The sequence shown here is derived from an EMBL/GenBank/DDBJ whole genome shotgun (WGS) entry which is preliminary data.</text>
</comment>
<organism evidence="1 2">
    <name type="scientific">Aporhodopirellula rubra</name>
    <dbReference type="NCBI Taxonomy" id="980271"/>
    <lineage>
        <taxon>Bacteria</taxon>
        <taxon>Pseudomonadati</taxon>
        <taxon>Planctomycetota</taxon>
        <taxon>Planctomycetia</taxon>
        <taxon>Pirellulales</taxon>
        <taxon>Pirellulaceae</taxon>
        <taxon>Aporhodopirellula</taxon>
    </lineage>
</organism>